<organism evidence="2 3">
    <name type="scientific">Cordylochernes scorpioides</name>
    <dbReference type="NCBI Taxonomy" id="51811"/>
    <lineage>
        <taxon>Eukaryota</taxon>
        <taxon>Metazoa</taxon>
        <taxon>Ecdysozoa</taxon>
        <taxon>Arthropoda</taxon>
        <taxon>Chelicerata</taxon>
        <taxon>Arachnida</taxon>
        <taxon>Pseudoscorpiones</taxon>
        <taxon>Cheliferoidea</taxon>
        <taxon>Chernetidae</taxon>
        <taxon>Cordylochernes</taxon>
    </lineage>
</organism>
<dbReference type="Pfam" id="PF26215">
    <property type="entry name" value="HTH_animal"/>
    <property type="match status" value="1"/>
</dbReference>
<feature type="domain" description="Helix-turn-helix" evidence="1">
    <location>
        <begin position="214"/>
        <end position="271"/>
    </location>
</feature>
<protein>
    <recommendedName>
        <fullName evidence="1">Helix-turn-helix domain-containing protein</fullName>
    </recommendedName>
</protein>
<dbReference type="InterPro" id="IPR058912">
    <property type="entry name" value="HTH_animal"/>
</dbReference>
<name>A0ABY6K2Y4_9ARAC</name>
<accession>A0ABY6K2Y4</accession>
<keyword evidence="3" id="KW-1185">Reference proteome</keyword>
<dbReference type="Proteomes" id="UP001235939">
    <property type="component" value="Chromosome 02"/>
</dbReference>
<sequence>MKNLTKNDIDYLSSMINQAKNGIESISELNKQYTIDSLIDTIEKAIDNKLDKVLEEIPKQTPSYAQVERQEAELIKIKQQSFKYESTSIVALYDELITDITIINKIEKLCRLCLDMNVFSFDGQWFQQIRGSPMGSPLSTVVAEIVMSRLDRWINSQHASDLIFWRSYTHNPEISFTLESENNNVLPFLDILIIRTPTKFHTTVFYKKHMSPSYTHYTSFCPIGHKITVVKTLTKRIFTHFSLPCFKKIEQTNITNHLTALGYPISFIHRHSFNPNFSRQPKTYRTHCTIPYSKVNTTIAHKLNKYDIATYFSTHANLGSFLRNPITKNISSDPLSKSNAIYSVKCNQCNATYVGETSRTIDTRLKEHERNIRCKETIDP</sequence>
<reference evidence="2 3" key="1">
    <citation type="submission" date="2022-01" db="EMBL/GenBank/DDBJ databases">
        <title>A chromosomal length assembly of Cordylochernes scorpioides.</title>
        <authorList>
            <person name="Zeh D."/>
            <person name="Zeh J."/>
        </authorList>
    </citation>
    <scope>NUCLEOTIDE SEQUENCE [LARGE SCALE GENOMIC DNA]</scope>
    <source>
        <strain evidence="2">IN4F17</strain>
        <tissue evidence="2">Whole Body</tissue>
    </source>
</reference>
<evidence type="ECO:0000313" key="2">
    <source>
        <dbReference type="EMBL" id="UYV62977.1"/>
    </source>
</evidence>
<gene>
    <name evidence="2" type="ORF">LAZ67_2002714</name>
</gene>
<dbReference type="EMBL" id="CP092864">
    <property type="protein sequence ID" value="UYV62977.1"/>
    <property type="molecule type" value="Genomic_DNA"/>
</dbReference>
<dbReference type="PANTHER" id="PTHR21301:SF11">
    <property type="entry name" value="GIY-YIG DOMAIN-CONTAINING PROTEIN"/>
    <property type="match status" value="1"/>
</dbReference>
<evidence type="ECO:0000259" key="1">
    <source>
        <dbReference type="Pfam" id="PF26215"/>
    </source>
</evidence>
<proteinExistence type="predicted"/>
<dbReference type="PANTHER" id="PTHR21301">
    <property type="entry name" value="REVERSE TRANSCRIPTASE"/>
    <property type="match status" value="1"/>
</dbReference>
<evidence type="ECO:0000313" key="3">
    <source>
        <dbReference type="Proteomes" id="UP001235939"/>
    </source>
</evidence>